<dbReference type="Gene3D" id="3.40.50.11540">
    <property type="entry name" value="NADH-ubiquinone oxidoreductase 51kDa subunit"/>
    <property type="match status" value="1"/>
</dbReference>
<feature type="binding site" evidence="8">
    <location>
        <position position="407"/>
    </location>
    <ligand>
        <name>[4Fe-4S] cluster</name>
        <dbReference type="ChEBI" id="CHEBI:49883"/>
        <label>2</label>
    </ligand>
</feature>
<keyword evidence="3 8" id="KW-0479">Metal-binding</keyword>
<reference evidence="10 11" key="1">
    <citation type="journal article" date="2015" name="Microbiome">
        <title>Genomic resolution of linkages in carbon, nitrogen, and sulfur cycling among widespread estuary sediment bacteria.</title>
        <authorList>
            <person name="Baker B.J."/>
            <person name="Lazar C.S."/>
            <person name="Teske A.P."/>
            <person name="Dick G.J."/>
        </authorList>
    </citation>
    <scope>NUCLEOTIDE SEQUENCE [LARGE SCALE GENOMIC DNA]</scope>
    <source>
        <strain evidence="10">DG_26</strain>
    </source>
</reference>
<evidence type="ECO:0000256" key="8">
    <source>
        <dbReference type="HAMAP-Rule" id="MF_00461"/>
    </source>
</evidence>
<dbReference type="InterPro" id="IPR019554">
    <property type="entry name" value="Soluble_ligand-bd"/>
</dbReference>
<dbReference type="PROSITE" id="PS51379">
    <property type="entry name" value="4FE4S_FER_2"/>
    <property type="match status" value="1"/>
</dbReference>
<feature type="binding site" evidence="8">
    <location>
        <position position="371"/>
    </location>
    <ligand>
        <name>[4Fe-4S] cluster</name>
        <dbReference type="ChEBI" id="CHEBI:49883"/>
        <label>1</label>
    </ligand>
</feature>
<comment type="function">
    <text evidence="8">Part of a membrane-bound complex that couples electron transfer with translocation of ions across the membrane.</text>
</comment>
<dbReference type="GO" id="GO:0051539">
    <property type="term" value="F:4 iron, 4 sulfur cluster binding"/>
    <property type="evidence" value="ECO:0007669"/>
    <property type="project" value="UniProtKB-KW"/>
</dbReference>
<dbReference type="Proteomes" id="UP000051124">
    <property type="component" value="Unassembled WGS sequence"/>
</dbReference>
<keyword evidence="8" id="KW-1003">Cell membrane</keyword>
<evidence type="ECO:0000256" key="6">
    <source>
        <dbReference type="ARBA" id="ARBA00023004"/>
    </source>
</evidence>
<keyword evidence="7 8" id="KW-0411">Iron-sulfur</keyword>
<dbReference type="PROSITE" id="PS00198">
    <property type="entry name" value="4FE4S_FER_1"/>
    <property type="match status" value="1"/>
</dbReference>
<evidence type="ECO:0000313" key="11">
    <source>
        <dbReference type="Proteomes" id="UP000051124"/>
    </source>
</evidence>
<evidence type="ECO:0000256" key="5">
    <source>
        <dbReference type="ARBA" id="ARBA00022982"/>
    </source>
</evidence>
<evidence type="ECO:0000256" key="7">
    <source>
        <dbReference type="ARBA" id="ARBA00023014"/>
    </source>
</evidence>
<dbReference type="Gene3D" id="3.30.70.20">
    <property type="match status" value="1"/>
</dbReference>
<comment type="cofactor">
    <cofactor evidence="8">
        <name>[4Fe-4S] cluster</name>
        <dbReference type="ChEBI" id="CHEBI:49883"/>
    </cofactor>
    <text evidence="8">Binds 2 [4Fe-4S] clusters per subunit.</text>
</comment>
<dbReference type="InterPro" id="IPR017896">
    <property type="entry name" value="4Fe4S_Fe-S-bd"/>
</dbReference>
<dbReference type="SUPFAM" id="SSF142019">
    <property type="entry name" value="Nqo1 FMN-binding domain-like"/>
    <property type="match status" value="1"/>
</dbReference>
<keyword evidence="5 8" id="KW-0249">Electron transport</keyword>
<dbReference type="InterPro" id="IPR037225">
    <property type="entry name" value="Nuo51_FMN-bd_sf"/>
</dbReference>
<keyword evidence="8" id="KW-0472">Membrane</keyword>
<comment type="similarity">
    <text evidence="8">Belongs to the 4Fe4S bacterial-type ferredoxin family. RnfC subfamily.</text>
</comment>
<dbReference type="InterPro" id="IPR010208">
    <property type="entry name" value="Ion_transpt_RnfC/RsxC"/>
</dbReference>
<dbReference type="NCBIfam" id="NF003454">
    <property type="entry name" value="PRK05035.1"/>
    <property type="match status" value="1"/>
</dbReference>
<dbReference type="PANTHER" id="PTHR43034">
    <property type="entry name" value="ION-TRANSLOCATING OXIDOREDUCTASE COMPLEX SUBUNIT C"/>
    <property type="match status" value="1"/>
</dbReference>
<keyword evidence="8" id="KW-1278">Translocase</keyword>
<feature type="binding site" evidence="8">
    <location>
        <position position="404"/>
    </location>
    <ligand>
        <name>[4Fe-4S] cluster</name>
        <dbReference type="ChEBI" id="CHEBI:49883"/>
        <label>2</label>
    </ligand>
</feature>
<dbReference type="InterPro" id="IPR011538">
    <property type="entry name" value="Nuo51_FMN-bd"/>
</dbReference>
<dbReference type="AlphaFoldDB" id="A0A0S7WHH8"/>
<feature type="binding site" evidence="8">
    <location>
        <position position="414"/>
    </location>
    <ligand>
        <name>[4Fe-4S] cluster</name>
        <dbReference type="ChEBI" id="CHEBI:49883"/>
        <label>1</label>
    </ligand>
</feature>
<dbReference type="PATRIC" id="fig|1703771.3.peg.376"/>
<evidence type="ECO:0000256" key="4">
    <source>
        <dbReference type="ARBA" id="ARBA00022737"/>
    </source>
</evidence>
<name>A0A0S7WHH8_UNCT6</name>
<feature type="binding site" evidence="8">
    <location>
        <position position="365"/>
    </location>
    <ligand>
        <name>[4Fe-4S] cluster</name>
        <dbReference type="ChEBI" id="CHEBI:49883"/>
        <label>1</label>
    </ligand>
</feature>
<evidence type="ECO:0000256" key="3">
    <source>
        <dbReference type="ARBA" id="ARBA00022723"/>
    </source>
</evidence>
<dbReference type="GO" id="GO:0009055">
    <property type="term" value="F:electron transfer activity"/>
    <property type="evidence" value="ECO:0007669"/>
    <property type="project" value="InterPro"/>
</dbReference>
<sequence>MGLKSFRGGIHPETFKQLTRDKPIREIPPPTSVIIPLSQHTGAPSEPVVDAGTHVKVGQKIAEAKGLVSVPQHASISGTVKELRDYPHPVLGKRMPSFVIEADGSDEWIPLERKDASDMSGKEIIAAIKDAGIVGLGGAAFPTHVKLSPPPNKPIDTLIVNGAECEPYITCDHRLMLERTEEILDGLGLLRKLLQPERIIVGIEANKRDAIEKFVRARNGSHVEVVALKVKYPQGDEKQMIETLLGRQVPSGGLPMDVGVLVQNVGTVFSVWEAVIQKKPLVERVLTVTGSAVKDPSNLKVRIGTLVRDVIAQCGGYDDSIGRLIMGGPLMGISQYTDEIPVLKGTSAILVQTQEEVFTQPSESCIRCARCVDVCPVSLLPAELAKLADRGKFEECEQLGALDCRECGCCSYVCPAKINIVHLIKYAKMEILSKKS</sequence>
<dbReference type="Pfam" id="PF01512">
    <property type="entry name" value="Complex1_51K"/>
    <property type="match status" value="1"/>
</dbReference>
<keyword evidence="1 8" id="KW-0813">Transport</keyword>
<comment type="subunit">
    <text evidence="8">The complex is composed of six subunits: RnfA, RnfB, RnfC, RnfD, RnfE and RnfG.</text>
</comment>
<gene>
    <name evidence="8" type="primary">rnfC</name>
    <name evidence="10" type="ORF">AMJ40_05665</name>
</gene>
<dbReference type="Pfam" id="PF12838">
    <property type="entry name" value="Fer4_7"/>
    <property type="match status" value="1"/>
</dbReference>
<comment type="subcellular location">
    <subcellularLocation>
        <location evidence="8">Cell membrane</location>
        <topology evidence="8">Peripheral membrane protein</topology>
    </subcellularLocation>
</comment>
<comment type="caution">
    <text evidence="10">The sequence shown here is derived from an EMBL/GenBank/DDBJ whole genome shotgun (WGS) entry which is preliminary data.</text>
</comment>
<keyword evidence="2 8" id="KW-0004">4Fe-4S</keyword>
<dbReference type="InterPro" id="IPR026902">
    <property type="entry name" value="RnfC_N"/>
</dbReference>
<dbReference type="Pfam" id="PF10531">
    <property type="entry name" value="SLBB"/>
    <property type="match status" value="1"/>
</dbReference>
<dbReference type="NCBIfam" id="TIGR01945">
    <property type="entry name" value="rnfC"/>
    <property type="match status" value="1"/>
</dbReference>
<feature type="domain" description="4Fe-4S ferredoxin-type" evidence="9">
    <location>
        <begin position="355"/>
        <end position="385"/>
    </location>
</feature>
<keyword evidence="6 8" id="KW-0408">Iron</keyword>
<protein>
    <recommendedName>
        <fullName evidence="8">Ion-translocating oxidoreductase complex subunit C</fullName>
        <ecNumber evidence="8">7.-.-.-</ecNumber>
    </recommendedName>
    <alternativeName>
        <fullName evidence="8">Rnf electron transport complex subunit C</fullName>
    </alternativeName>
</protein>
<dbReference type="Pfam" id="PF13375">
    <property type="entry name" value="RnfC_N"/>
    <property type="match status" value="1"/>
</dbReference>
<feature type="binding site" evidence="8">
    <location>
        <position position="410"/>
    </location>
    <ligand>
        <name>[4Fe-4S] cluster</name>
        <dbReference type="ChEBI" id="CHEBI:49883"/>
        <label>2</label>
    </ligand>
</feature>
<dbReference type="InterPro" id="IPR017900">
    <property type="entry name" value="4Fe4S_Fe_S_CS"/>
</dbReference>
<keyword evidence="4 8" id="KW-0677">Repeat</keyword>
<dbReference type="EMBL" id="LIZT01000061">
    <property type="protein sequence ID" value="KPJ49385.1"/>
    <property type="molecule type" value="Genomic_DNA"/>
</dbReference>
<dbReference type="GO" id="GO:0046872">
    <property type="term" value="F:metal ion binding"/>
    <property type="evidence" value="ECO:0007669"/>
    <property type="project" value="UniProtKB-KW"/>
</dbReference>
<dbReference type="HAMAP" id="MF_00461">
    <property type="entry name" value="RsxC_RnfC"/>
    <property type="match status" value="1"/>
</dbReference>
<accession>A0A0S7WHH8</accession>
<evidence type="ECO:0000259" key="9">
    <source>
        <dbReference type="PROSITE" id="PS51379"/>
    </source>
</evidence>
<dbReference type="SUPFAM" id="SSF46548">
    <property type="entry name" value="alpha-helical ferredoxin"/>
    <property type="match status" value="1"/>
</dbReference>
<feature type="binding site" evidence="8">
    <location>
        <position position="375"/>
    </location>
    <ligand>
        <name>[4Fe-4S] cluster</name>
        <dbReference type="ChEBI" id="CHEBI:49883"/>
        <label>2</label>
    </ligand>
</feature>
<evidence type="ECO:0000256" key="2">
    <source>
        <dbReference type="ARBA" id="ARBA00022485"/>
    </source>
</evidence>
<dbReference type="EC" id="7.-.-.-" evidence="8"/>
<proteinExistence type="inferred from homology"/>
<dbReference type="GO" id="GO:0022900">
    <property type="term" value="P:electron transport chain"/>
    <property type="evidence" value="ECO:0007669"/>
    <property type="project" value="UniProtKB-UniRule"/>
</dbReference>
<dbReference type="PANTHER" id="PTHR43034:SF2">
    <property type="entry name" value="ION-TRANSLOCATING OXIDOREDUCTASE COMPLEX SUBUNIT C"/>
    <property type="match status" value="1"/>
</dbReference>
<feature type="binding site" evidence="8">
    <location>
        <position position="368"/>
    </location>
    <ligand>
        <name>[4Fe-4S] cluster</name>
        <dbReference type="ChEBI" id="CHEBI:49883"/>
        <label>1</label>
    </ligand>
</feature>
<evidence type="ECO:0000256" key="1">
    <source>
        <dbReference type="ARBA" id="ARBA00022448"/>
    </source>
</evidence>
<organism evidence="10 11">
    <name type="scientific">candidate division TA06 bacterium DG_26</name>
    <dbReference type="NCBI Taxonomy" id="1703771"/>
    <lineage>
        <taxon>Bacteria</taxon>
        <taxon>Bacteria division TA06</taxon>
    </lineage>
</organism>
<evidence type="ECO:0000313" key="10">
    <source>
        <dbReference type="EMBL" id="KPJ49385.1"/>
    </source>
</evidence>
<dbReference type="GO" id="GO:0005886">
    <property type="term" value="C:plasma membrane"/>
    <property type="evidence" value="ECO:0007669"/>
    <property type="project" value="UniProtKB-SubCell"/>
</dbReference>